<accession>A0A1N6Z9V7</accession>
<organism evidence="2 3">
    <name type="scientific">Haladaptatus litoreus</name>
    <dbReference type="NCBI Taxonomy" id="553468"/>
    <lineage>
        <taxon>Archaea</taxon>
        <taxon>Methanobacteriati</taxon>
        <taxon>Methanobacteriota</taxon>
        <taxon>Stenosarchaea group</taxon>
        <taxon>Halobacteria</taxon>
        <taxon>Halobacteriales</taxon>
        <taxon>Haladaptataceae</taxon>
        <taxon>Haladaptatus</taxon>
    </lineage>
</organism>
<dbReference type="AlphaFoldDB" id="A0A1N6Z9V7"/>
<name>A0A1N6Z9V7_9EURY</name>
<sequence length="123" mass="13813">MAETRDDQRDDRTAVRRRTGITSSFRRAIQTLGLNALLRLPPEVYDALSSEHRRTVIGYLHENDGKATMAELATHLVTAGVESDEKRARTALRHIHLPKLAEGGLVEWVPHRETVVFGCLMGQ</sequence>
<dbReference type="RefSeq" id="WP_076429864.1">
    <property type="nucleotide sequence ID" value="NZ_FTNO01000001.1"/>
</dbReference>
<feature type="domain" description="DUF7344" evidence="1">
    <location>
        <begin position="45"/>
        <end position="115"/>
    </location>
</feature>
<evidence type="ECO:0000259" key="1">
    <source>
        <dbReference type="Pfam" id="PF24035"/>
    </source>
</evidence>
<dbReference type="OrthoDB" id="247722at2157"/>
<protein>
    <recommendedName>
        <fullName evidence="1">DUF7344 domain-containing protein</fullName>
    </recommendedName>
</protein>
<dbReference type="EMBL" id="FTNO01000001">
    <property type="protein sequence ID" value="SIR23568.1"/>
    <property type="molecule type" value="Genomic_DNA"/>
</dbReference>
<reference evidence="3" key="1">
    <citation type="submission" date="2017-01" db="EMBL/GenBank/DDBJ databases">
        <authorList>
            <person name="Varghese N."/>
            <person name="Submissions S."/>
        </authorList>
    </citation>
    <scope>NUCLEOTIDE SEQUENCE [LARGE SCALE GENOMIC DNA]</scope>
    <source>
        <strain evidence="3">CGMCC 1.7737</strain>
    </source>
</reference>
<proteinExistence type="predicted"/>
<dbReference type="InterPro" id="IPR055768">
    <property type="entry name" value="DUF7344"/>
</dbReference>
<evidence type="ECO:0000313" key="2">
    <source>
        <dbReference type="EMBL" id="SIR23568.1"/>
    </source>
</evidence>
<dbReference type="Proteomes" id="UP000186914">
    <property type="component" value="Unassembled WGS sequence"/>
</dbReference>
<gene>
    <name evidence="2" type="ORF">SAMN05421858_1936</name>
</gene>
<dbReference type="InterPro" id="IPR036388">
    <property type="entry name" value="WH-like_DNA-bd_sf"/>
</dbReference>
<dbReference type="Gene3D" id="1.10.10.10">
    <property type="entry name" value="Winged helix-like DNA-binding domain superfamily/Winged helix DNA-binding domain"/>
    <property type="match status" value="1"/>
</dbReference>
<keyword evidence="3" id="KW-1185">Reference proteome</keyword>
<evidence type="ECO:0000313" key="3">
    <source>
        <dbReference type="Proteomes" id="UP000186914"/>
    </source>
</evidence>
<dbReference type="Pfam" id="PF24035">
    <property type="entry name" value="DUF7344"/>
    <property type="match status" value="1"/>
</dbReference>